<dbReference type="EMBL" id="CAJVQB010027738">
    <property type="protein sequence ID" value="CAG8811069.1"/>
    <property type="molecule type" value="Genomic_DNA"/>
</dbReference>
<feature type="non-terminal residue" evidence="2">
    <location>
        <position position="1"/>
    </location>
</feature>
<dbReference type="Proteomes" id="UP000789901">
    <property type="component" value="Unassembled WGS sequence"/>
</dbReference>
<proteinExistence type="predicted"/>
<name>A0ABN7W2W1_GIGMA</name>
<keyword evidence="3" id="KW-1185">Reference proteome</keyword>
<comment type="caution">
    <text evidence="2">The sequence shown here is derived from an EMBL/GenBank/DDBJ whole genome shotgun (WGS) entry which is preliminary data.</text>
</comment>
<organism evidence="2 3">
    <name type="scientific">Gigaspora margarita</name>
    <dbReference type="NCBI Taxonomy" id="4874"/>
    <lineage>
        <taxon>Eukaryota</taxon>
        <taxon>Fungi</taxon>
        <taxon>Fungi incertae sedis</taxon>
        <taxon>Mucoromycota</taxon>
        <taxon>Glomeromycotina</taxon>
        <taxon>Glomeromycetes</taxon>
        <taxon>Diversisporales</taxon>
        <taxon>Gigasporaceae</taxon>
        <taxon>Gigaspora</taxon>
    </lineage>
</organism>
<evidence type="ECO:0000313" key="3">
    <source>
        <dbReference type="Proteomes" id="UP000789901"/>
    </source>
</evidence>
<gene>
    <name evidence="2" type="ORF">GMARGA_LOCUS25250</name>
</gene>
<accession>A0ABN7W2W1</accession>
<sequence>SAELQTNDNEDNDKSSNNSLIPQINISNCNNINVDIKISFK</sequence>
<protein>
    <submittedName>
        <fullName evidence="2">40392_t:CDS:1</fullName>
    </submittedName>
</protein>
<feature type="region of interest" description="Disordered" evidence="1">
    <location>
        <begin position="1"/>
        <end position="22"/>
    </location>
</feature>
<reference evidence="2 3" key="1">
    <citation type="submission" date="2021-06" db="EMBL/GenBank/DDBJ databases">
        <authorList>
            <person name="Kallberg Y."/>
            <person name="Tangrot J."/>
            <person name="Rosling A."/>
        </authorList>
    </citation>
    <scope>NUCLEOTIDE SEQUENCE [LARGE SCALE GENOMIC DNA]</scope>
    <source>
        <strain evidence="2 3">120-4 pot B 10/14</strain>
    </source>
</reference>
<evidence type="ECO:0000313" key="2">
    <source>
        <dbReference type="EMBL" id="CAG8811069.1"/>
    </source>
</evidence>
<evidence type="ECO:0000256" key="1">
    <source>
        <dbReference type="SAM" id="MobiDB-lite"/>
    </source>
</evidence>